<feature type="non-terminal residue" evidence="2">
    <location>
        <position position="243"/>
    </location>
</feature>
<feature type="non-terminal residue" evidence="2">
    <location>
        <position position="1"/>
    </location>
</feature>
<reference evidence="2" key="1">
    <citation type="submission" date="2014-05" db="EMBL/GenBank/DDBJ databases">
        <title>The transcriptome of the halophilic microalga Tetraselmis sp. GSL018 isolated from the Great Salt Lake, Utah.</title>
        <authorList>
            <person name="Jinkerson R.E."/>
            <person name="D'Adamo S."/>
            <person name="Posewitz M.C."/>
        </authorList>
    </citation>
    <scope>NUCLEOTIDE SEQUENCE</scope>
    <source>
        <strain evidence="2">GSL018</strain>
    </source>
</reference>
<proteinExistence type="predicted"/>
<accession>A0A061SHI3</accession>
<gene>
    <name evidence="2" type="ORF">TSPGSL018_5913</name>
</gene>
<dbReference type="AlphaFoldDB" id="A0A061SHI3"/>
<protein>
    <submittedName>
        <fullName evidence="2">Uncharacterized protein</fullName>
    </submittedName>
</protein>
<organism evidence="2">
    <name type="scientific">Tetraselmis sp. GSL018</name>
    <dbReference type="NCBI Taxonomy" id="582737"/>
    <lineage>
        <taxon>Eukaryota</taxon>
        <taxon>Viridiplantae</taxon>
        <taxon>Chlorophyta</taxon>
        <taxon>core chlorophytes</taxon>
        <taxon>Chlorodendrophyceae</taxon>
        <taxon>Chlorodendrales</taxon>
        <taxon>Chlorodendraceae</taxon>
        <taxon>Tetraselmis</taxon>
    </lineage>
</organism>
<sequence length="243" mass="26576">PPRHGPPRLEAAGQHLGRGPPGCGLRALGARRVPLGAGDRPEEVGARFPAVRRAKLTRGIPLPAGVPPRGRPRGQHLGCAVWRPHPDLLVPRAAEFIPPPLALLFPLEQLLHLPVVDDGAEHCLTVAAAALCLVVALEVSHQLLLRREPKHVADLPHGHGQRQPLELPEAVQRLRHEAGELLLHLSDPGLVPREPPEGLVLGPRRHHRVRGRGHVVLHVDVRRDLPHEHHEGREGHVEVLEHS</sequence>
<evidence type="ECO:0000256" key="1">
    <source>
        <dbReference type="SAM" id="MobiDB-lite"/>
    </source>
</evidence>
<evidence type="ECO:0000313" key="2">
    <source>
        <dbReference type="EMBL" id="JAC82350.1"/>
    </source>
</evidence>
<name>A0A061SHI3_9CHLO</name>
<feature type="region of interest" description="Disordered" evidence="1">
    <location>
        <begin position="1"/>
        <end position="20"/>
    </location>
</feature>
<dbReference type="EMBL" id="GBEZ01002729">
    <property type="protein sequence ID" value="JAC82350.1"/>
    <property type="molecule type" value="Transcribed_RNA"/>
</dbReference>